<dbReference type="AlphaFoldDB" id="A0AB38D1T4"/>
<evidence type="ECO:0000313" key="2">
    <source>
        <dbReference type="Proteomes" id="UP000185210"/>
    </source>
</evidence>
<proteinExistence type="predicted"/>
<dbReference type="EMBL" id="FSHM01000004">
    <property type="protein sequence ID" value="SIB22149.1"/>
    <property type="molecule type" value="Genomic_DNA"/>
</dbReference>
<dbReference type="Proteomes" id="UP000185210">
    <property type="component" value="Unassembled WGS sequence"/>
</dbReference>
<evidence type="ECO:0000313" key="1">
    <source>
        <dbReference type="EMBL" id="SIB22149.1"/>
    </source>
</evidence>
<gene>
    <name evidence="1" type="ORF">SAMEA2070301_03277</name>
</gene>
<organism evidence="1 2">
    <name type="scientific">Mycobacteroides abscessus subsp. abscessus</name>
    <dbReference type="NCBI Taxonomy" id="1185650"/>
    <lineage>
        <taxon>Bacteria</taxon>
        <taxon>Bacillati</taxon>
        <taxon>Actinomycetota</taxon>
        <taxon>Actinomycetes</taxon>
        <taxon>Mycobacteriales</taxon>
        <taxon>Mycobacteriaceae</taxon>
        <taxon>Mycobacteroides</taxon>
        <taxon>Mycobacteroides abscessus</taxon>
    </lineage>
</organism>
<name>A0AB38D1T4_9MYCO</name>
<protein>
    <submittedName>
        <fullName evidence="1">Uncharacterized protein</fullName>
    </submittedName>
</protein>
<accession>A0AB38D1T4</accession>
<comment type="caution">
    <text evidence="1">The sequence shown here is derived from an EMBL/GenBank/DDBJ whole genome shotgun (WGS) entry which is preliminary data.</text>
</comment>
<sequence>MGTRTNEWNPWMHAGDKYPHLTICCSTKLPPGIAGYTDYRTTIWLAPHLDAWGRRFHLTHELVHVERGPVPKPLTATEERIVDSIAARRCIPFTKLRHVMSETEDCATAAERLFVPPHGLKVRLRTLTVPERETLREDRRHAWTPN</sequence>
<reference evidence="1 2" key="1">
    <citation type="submission" date="2016-11" db="EMBL/GenBank/DDBJ databases">
        <authorList>
            <consortium name="Pathogen Informatics"/>
        </authorList>
    </citation>
    <scope>NUCLEOTIDE SEQUENCE [LARGE SCALE GENOMIC DNA]</scope>
    <source>
        <strain evidence="1 2">104</strain>
    </source>
</reference>